<name>A0A6A0BGA0_9LACT</name>
<reference evidence="1 2" key="1">
    <citation type="submission" date="2020-02" db="EMBL/GenBank/DDBJ databases">
        <title>Draft genome sequence of Lactococcus sp. Hs30E4-3.</title>
        <authorList>
            <person name="Noda S."/>
            <person name="Yuki M."/>
            <person name="Ohkuma M."/>
        </authorList>
    </citation>
    <scope>NUCLEOTIDE SEQUENCE [LARGE SCALE GENOMIC DNA]</scope>
    <source>
        <strain evidence="1 2">Hs30E4-3</strain>
    </source>
</reference>
<comment type="caution">
    <text evidence="1">The sequence shown here is derived from an EMBL/GenBank/DDBJ whole genome shotgun (WGS) entry which is preliminary data.</text>
</comment>
<proteinExistence type="predicted"/>
<sequence>MKSVIRKVYIDSFHKLSFGMEILELKLFMLQNLDKKRNGVAVVGHGVNMQEL</sequence>
<protein>
    <submittedName>
        <fullName evidence="1">Uncharacterized protein</fullName>
    </submittedName>
</protein>
<dbReference type="AlphaFoldDB" id="A0A6A0BGA0"/>
<gene>
    <name evidence="1" type="ORF">Hs30E_18420</name>
</gene>
<accession>A0A6A0BGA0</accession>
<keyword evidence="2" id="KW-1185">Reference proteome</keyword>
<evidence type="ECO:0000313" key="2">
    <source>
        <dbReference type="Proteomes" id="UP000480303"/>
    </source>
</evidence>
<organism evidence="1 2">
    <name type="scientific">Pseudolactococcus hodotermopsidis</name>
    <dbReference type="NCBI Taxonomy" id="2709157"/>
    <lineage>
        <taxon>Bacteria</taxon>
        <taxon>Bacillati</taxon>
        <taxon>Bacillota</taxon>
        <taxon>Bacilli</taxon>
        <taxon>Lactobacillales</taxon>
        <taxon>Streptococcaceae</taxon>
        <taxon>Pseudolactococcus</taxon>
    </lineage>
</organism>
<dbReference type="EMBL" id="BLLI01000074">
    <property type="protein sequence ID" value="GFH43291.1"/>
    <property type="molecule type" value="Genomic_DNA"/>
</dbReference>
<dbReference type="Proteomes" id="UP000480303">
    <property type="component" value="Unassembled WGS sequence"/>
</dbReference>
<evidence type="ECO:0000313" key="1">
    <source>
        <dbReference type="EMBL" id="GFH43291.1"/>
    </source>
</evidence>